<gene>
    <name evidence="9 12" type="primary">mnmA</name>
    <name evidence="12" type="ORF">PAD_183</name>
</gene>
<keyword evidence="4 9" id="KW-0547">Nucleotide-binding</keyword>
<evidence type="ECO:0000259" key="10">
    <source>
        <dbReference type="Pfam" id="PF20258"/>
    </source>
</evidence>
<feature type="active site" description="Cysteine persulfide intermediate" evidence="9">
    <location>
        <position position="193"/>
    </location>
</feature>
<feature type="site" description="Interaction with tRNA" evidence="9">
    <location>
        <position position="126"/>
    </location>
</feature>
<comment type="similarity">
    <text evidence="9">Belongs to the MnmA/TRMU family.</text>
</comment>
<comment type="function">
    <text evidence="9">Catalyzes the 2-thiolation of uridine at the wobble position (U34) of tRNA, leading to the formation of s(2)U34.</text>
</comment>
<dbReference type="NCBIfam" id="TIGR00420">
    <property type="entry name" value="trmU"/>
    <property type="match status" value="1"/>
</dbReference>
<feature type="binding site" evidence="9">
    <location>
        <position position="125"/>
    </location>
    <ligand>
        <name>ATP</name>
        <dbReference type="ChEBI" id="CHEBI:30616"/>
    </ligand>
</feature>
<evidence type="ECO:0000256" key="7">
    <source>
        <dbReference type="ARBA" id="ARBA00023157"/>
    </source>
</evidence>
<evidence type="ECO:0000256" key="5">
    <source>
        <dbReference type="ARBA" id="ARBA00022840"/>
    </source>
</evidence>
<dbReference type="SUPFAM" id="SSF52402">
    <property type="entry name" value="Adenine nucleotide alpha hydrolases-like"/>
    <property type="match status" value="1"/>
</dbReference>
<comment type="subcellular location">
    <subcellularLocation>
        <location evidence="9">Cytoplasm</location>
    </subcellularLocation>
</comment>
<dbReference type="RefSeq" id="WP_219848598.1">
    <property type="nucleotide sequence ID" value="NZ_LN649255.1"/>
</dbReference>
<keyword evidence="12" id="KW-0489">Methyltransferase</keyword>
<evidence type="ECO:0000259" key="11">
    <source>
        <dbReference type="Pfam" id="PF20259"/>
    </source>
</evidence>
<dbReference type="EC" id="2.8.1.13" evidence="9"/>
<sequence>MNKNKKIIVCLSGGIDSSICAFLLKKKYLIEGLFMKNWEFINNSKKCTIKKDYKDVIYICKKLKIFLHIVNFSAEYWNKVLKRTIKEFIYGNTPNPDILCNKEIKFKLLIKYAFNILNADYIATGHYVRSTNNFLIKSIDLNKDQSYFLYNINKKFIKKIIFPIGSYKKFEVRKIAKNNLFKIYNKKDSFGVCFIQNKKFISFLKKFIPLNFGKIQTRNNFFIGKHIGFSFYTIGQRYGFNINKKFNTIYWYIIKKNLKKNLLYVTNKNNKYLYKNSLITKNIHWIYNPFNRKIKNPIILSAKIRYRQIDQKCLVYNFINYIKVYFLYKQRSITEGQSIVLYKNNICLGGALIKSAYNRKEN</sequence>
<evidence type="ECO:0000256" key="1">
    <source>
        <dbReference type="ARBA" id="ARBA00022555"/>
    </source>
</evidence>
<dbReference type="InterPro" id="IPR046884">
    <property type="entry name" value="MnmA-like_central"/>
</dbReference>
<keyword evidence="9" id="KW-0963">Cytoplasm</keyword>
<evidence type="ECO:0000256" key="9">
    <source>
        <dbReference type="HAMAP-Rule" id="MF_00144"/>
    </source>
</evidence>
<dbReference type="Pfam" id="PF03054">
    <property type="entry name" value="tRNA_Me_trans"/>
    <property type="match status" value="1"/>
</dbReference>
<feature type="domain" description="tRNA-specific 2-thiouridylase MnmA-like central" evidence="11">
    <location>
        <begin position="202"/>
        <end position="266"/>
    </location>
</feature>
<feature type="region of interest" description="Interaction with tRNA" evidence="9">
    <location>
        <begin position="143"/>
        <end position="145"/>
    </location>
</feature>
<evidence type="ECO:0000256" key="4">
    <source>
        <dbReference type="ARBA" id="ARBA00022741"/>
    </source>
</evidence>
<dbReference type="CDD" id="cd01998">
    <property type="entry name" value="MnmA_TRMU-like"/>
    <property type="match status" value="1"/>
</dbReference>
<keyword evidence="7" id="KW-1015">Disulfide bond</keyword>
<keyword evidence="1 9" id="KW-0820">tRNA-binding</keyword>
<dbReference type="AlphaFoldDB" id="A0A8D9JSM7"/>
<dbReference type="InterPro" id="IPR014729">
    <property type="entry name" value="Rossmann-like_a/b/a_fold"/>
</dbReference>
<dbReference type="Pfam" id="PF20259">
    <property type="entry name" value="tRNA_Me_trans_M"/>
    <property type="match status" value="1"/>
</dbReference>
<dbReference type="PANTHER" id="PTHR11933">
    <property type="entry name" value="TRNA 5-METHYLAMINOMETHYL-2-THIOURIDYLATE -METHYLTRANSFERASE"/>
    <property type="match status" value="1"/>
</dbReference>
<evidence type="ECO:0000313" key="12">
    <source>
        <dbReference type="EMBL" id="CEI58745.1"/>
    </source>
</evidence>
<keyword evidence="3 9" id="KW-0819">tRNA processing</keyword>
<dbReference type="Gene3D" id="2.40.30.10">
    <property type="entry name" value="Translation factors"/>
    <property type="match status" value="1"/>
</dbReference>
<dbReference type="GO" id="GO:0005737">
    <property type="term" value="C:cytoplasm"/>
    <property type="evidence" value="ECO:0007669"/>
    <property type="project" value="UniProtKB-SubCell"/>
</dbReference>
<evidence type="ECO:0000256" key="2">
    <source>
        <dbReference type="ARBA" id="ARBA00022679"/>
    </source>
</evidence>
<feature type="binding site" evidence="9">
    <location>
        <position position="35"/>
    </location>
    <ligand>
        <name>ATP</name>
        <dbReference type="ChEBI" id="CHEBI:30616"/>
    </ligand>
</feature>
<dbReference type="GO" id="GO:0032259">
    <property type="term" value="P:methylation"/>
    <property type="evidence" value="ECO:0007669"/>
    <property type="project" value="UniProtKB-KW"/>
</dbReference>
<dbReference type="KEGG" id="plc:PAD_183"/>
<feature type="site" description="Interaction with tRNA" evidence="9">
    <location>
        <position position="337"/>
    </location>
</feature>
<dbReference type="Gene3D" id="2.30.30.280">
    <property type="entry name" value="Adenine nucleotide alpha hydrolases-like domains"/>
    <property type="match status" value="1"/>
</dbReference>
<evidence type="ECO:0000313" key="13">
    <source>
        <dbReference type="Proteomes" id="UP000032800"/>
    </source>
</evidence>
<evidence type="ECO:0000256" key="3">
    <source>
        <dbReference type="ARBA" id="ARBA00022694"/>
    </source>
</evidence>
<reference evidence="12 13" key="1">
    <citation type="journal article" date="2015" name="Genome Biol. Evol.">
        <title>Genome evolution in the primary endosymbiont of whiteflies sheds light on their divergence.</title>
        <authorList>
            <person name="Santos-Garcia D."/>
            <person name="Vargas-Chavez C."/>
            <person name="Moya A."/>
            <person name="Latorre A."/>
            <person name="Silva"/>
            <person name="F J."/>
        </authorList>
    </citation>
    <scope>NUCLEOTIDE SEQUENCE [LARGE SCALE GENOMIC DNA]</scope>
    <source>
        <strain evidence="13">AD-VLC</strain>
    </source>
</reference>
<evidence type="ECO:0000256" key="6">
    <source>
        <dbReference type="ARBA" id="ARBA00022884"/>
    </source>
</evidence>
<comment type="caution">
    <text evidence="9">Lacks conserved residue(s) required for the propagation of feature annotation.</text>
</comment>
<keyword evidence="6 9" id="KW-0694">RNA-binding</keyword>
<dbReference type="NCBIfam" id="NF001138">
    <property type="entry name" value="PRK00143.1"/>
    <property type="match status" value="1"/>
</dbReference>
<dbReference type="HAMAP" id="MF_00144">
    <property type="entry name" value="tRNA_thiouridyl_MnmA"/>
    <property type="match status" value="1"/>
</dbReference>
<name>A0A8D9JSM7_9GAMM</name>
<dbReference type="EMBL" id="LN649255">
    <property type="protein sequence ID" value="CEI58745.1"/>
    <property type="molecule type" value="Genomic_DNA"/>
</dbReference>
<dbReference type="GO" id="GO:0008168">
    <property type="term" value="F:methyltransferase activity"/>
    <property type="evidence" value="ECO:0007669"/>
    <property type="project" value="UniProtKB-KW"/>
</dbReference>
<keyword evidence="5 9" id="KW-0067">ATP-binding</keyword>
<dbReference type="GO" id="GO:0005524">
    <property type="term" value="F:ATP binding"/>
    <property type="evidence" value="ECO:0007669"/>
    <property type="project" value="UniProtKB-KW"/>
</dbReference>
<proteinExistence type="inferred from homology"/>
<evidence type="ECO:0000256" key="8">
    <source>
        <dbReference type="ARBA" id="ARBA00051542"/>
    </source>
</evidence>
<dbReference type="GO" id="GO:0002143">
    <property type="term" value="P:tRNA wobble position uridine thiolation"/>
    <property type="evidence" value="ECO:0007669"/>
    <property type="project" value="TreeGrafter"/>
</dbReference>
<dbReference type="InterPro" id="IPR023382">
    <property type="entry name" value="MnmA-like_central_sf"/>
</dbReference>
<feature type="active site" description="Nucleophile" evidence="9">
    <location>
        <position position="100"/>
    </location>
</feature>
<keyword evidence="2 9" id="KW-0808">Transferase</keyword>
<protein>
    <recommendedName>
        <fullName evidence="9">tRNA-specific 2-thiouridylase MnmA</fullName>
        <ecNumber evidence="9">2.8.1.13</ecNumber>
    </recommendedName>
</protein>
<dbReference type="Proteomes" id="UP000032800">
    <property type="component" value="Chromosome I"/>
</dbReference>
<dbReference type="InterPro" id="IPR004506">
    <property type="entry name" value="MnmA-like"/>
</dbReference>
<accession>A0A8D9JSM7</accession>
<feature type="region of interest" description="Interaction with tRNA" evidence="9">
    <location>
        <begin position="305"/>
        <end position="306"/>
    </location>
</feature>
<dbReference type="Pfam" id="PF20258">
    <property type="entry name" value="tRNA_Me_trans_C"/>
    <property type="match status" value="1"/>
</dbReference>
<organism evidence="12 13">
    <name type="scientific">Candidatus Portiera aleyrodidarum</name>
    <name type="common">primary endosymbiont of Bemisia tabaci</name>
    <dbReference type="NCBI Taxonomy" id="91844"/>
    <lineage>
        <taxon>Bacteria</taxon>
        <taxon>Pseudomonadati</taxon>
        <taxon>Pseudomonadota</taxon>
        <taxon>Gammaproteobacteria</taxon>
        <taxon>Candidatus Johnevansiales</taxon>
        <taxon>Candidatus Johnevansiaceae</taxon>
        <taxon>Candidatus Portiera</taxon>
    </lineage>
</organism>
<feature type="domain" description="tRNA-specific 2-thiouridylase MnmA-like C-terminal" evidence="10">
    <location>
        <begin position="276"/>
        <end position="353"/>
    </location>
</feature>
<dbReference type="GO" id="GO:0103016">
    <property type="term" value="F:tRNA-uridine 2-sulfurtransferase activity"/>
    <property type="evidence" value="ECO:0007669"/>
    <property type="project" value="UniProtKB-EC"/>
</dbReference>
<comment type="catalytic activity">
    <reaction evidence="8 9">
        <text>S-sulfanyl-L-cysteinyl-[protein] + uridine(34) in tRNA + AH2 + ATP = 2-thiouridine(34) in tRNA + L-cysteinyl-[protein] + A + AMP + diphosphate + H(+)</text>
        <dbReference type="Rhea" id="RHEA:47032"/>
        <dbReference type="Rhea" id="RHEA-COMP:10131"/>
        <dbReference type="Rhea" id="RHEA-COMP:11726"/>
        <dbReference type="Rhea" id="RHEA-COMP:11727"/>
        <dbReference type="Rhea" id="RHEA-COMP:11728"/>
        <dbReference type="ChEBI" id="CHEBI:13193"/>
        <dbReference type="ChEBI" id="CHEBI:15378"/>
        <dbReference type="ChEBI" id="CHEBI:17499"/>
        <dbReference type="ChEBI" id="CHEBI:29950"/>
        <dbReference type="ChEBI" id="CHEBI:30616"/>
        <dbReference type="ChEBI" id="CHEBI:33019"/>
        <dbReference type="ChEBI" id="CHEBI:61963"/>
        <dbReference type="ChEBI" id="CHEBI:65315"/>
        <dbReference type="ChEBI" id="CHEBI:87170"/>
        <dbReference type="ChEBI" id="CHEBI:456215"/>
        <dbReference type="EC" id="2.8.1.13"/>
    </reaction>
</comment>
<dbReference type="GO" id="GO:0000049">
    <property type="term" value="F:tRNA binding"/>
    <property type="evidence" value="ECO:0007669"/>
    <property type="project" value="UniProtKB-KW"/>
</dbReference>
<dbReference type="PANTHER" id="PTHR11933:SF5">
    <property type="entry name" value="MITOCHONDRIAL TRNA-SPECIFIC 2-THIOURIDYLASE 1"/>
    <property type="match status" value="1"/>
</dbReference>
<dbReference type="Gene3D" id="3.40.50.620">
    <property type="entry name" value="HUPs"/>
    <property type="match status" value="1"/>
</dbReference>
<feature type="region of interest" description="Interaction with target base in tRNA" evidence="9">
    <location>
        <begin position="95"/>
        <end position="97"/>
    </location>
</feature>
<dbReference type="InterPro" id="IPR046885">
    <property type="entry name" value="MnmA-like_C"/>
</dbReference>